<evidence type="ECO:0000313" key="4">
    <source>
        <dbReference type="Proteomes" id="UP000015354"/>
    </source>
</evidence>
<dbReference type="InterPro" id="IPR000073">
    <property type="entry name" value="AB_hydrolase_1"/>
</dbReference>
<dbReference type="EMBL" id="ATMH01009731">
    <property type="protein sequence ID" value="EPY18873.1"/>
    <property type="molecule type" value="Genomic_DNA"/>
</dbReference>
<accession>S9TQT5</accession>
<sequence>MLCSPFLSVFHADLSDKDYLGAHALFFPLFSHLTPILKVQYIIASTSFFPFTCEIGRKCLRFLPSCFILFPCRIFAFFTVFSIYELLTVLLLTFFSVFFFGSFLLDIVPRSLHMTSIDAPPPGAYEKCHPGPNDRFVSVGPCGRTNVEIVLCYQTFGDPKNPCLLLVPGLGVSLYNYREALLQQYVAKGFYVVVYDNRDSGCSTHLTSFDPPFILRMILPTWASVGEGEPAYTLDDMARDGLRLLDKLNIEKAHLLGASMGGMIVQCMALLAPARVLSLNIVYSHHGGPDVKPQTWGMSLAMLEKPASDTLKDIQDYKVRFAAYFTTDVYPIDEALVRQEVAMLVHRCPDDAPSVGRQMWAIQRAASRVEGLRGLNTPTQRNIPVTIIHGIGDTMVPVENGVQLAKTIAQSKLVVFADMGHAIPPELYDDFVDEVGLHLLHSK</sequence>
<dbReference type="PANTHER" id="PTHR43433:SF7">
    <property type="entry name" value="ALPHA_BETA FOLD FAMILY, PUTATIVE-RELATED"/>
    <property type="match status" value="1"/>
</dbReference>
<feature type="domain" description="AB hydrolase-1" evidence="2">
    <location>
        <begin position="163"/>
        <end position="423"/>
    </location>
</feature>
<name>S9TQT5_9TRYP</name>
<dbReference type="Proteomes" id="UP000015354">
    <property type="component" value="Unassembled WGS sequence"/>
</dbReference>
<feature type="transmembrane region" description="Helical" evidence="1">
    <location>
        <begin position="90"/>
        <end position="108"/>
    </location>
</feature>
<dbReference type="SUPFAM" id="SSF53474">
    <property type="entry name" value="alpha/beta-Hydrolases"/>
    <property type="match status" value="1"/>
</dbReference>
<keyword evidence="1" id="KW-0812">Transmembrane</keyword>
<keyword evidence="4" id="KW-1185">Reference proteome</keyword>
<gene>
    <name evidence="3" type="ORF">STCU_09731</name>
</gene>
<evidence type="ECO:0000256" key="1">
    <source>
        <dbReference type="SAM" id="Phobius"/>
    </source>
</evidence>
<comment type="caution">
    <text evidence="3">The sequence shown here is derived from an EMBL/GenBank/DDBJ whole genome shotgun (WGS) entry which is preliminary data.</text>
</comment>
<dbReference type="Gene3D" id="3.40.50.1820">
    <property type="entry name" value="alpha/beta hydrolase"/>
    <property type="match status" value="1"/>
</dbReference>
<protein>
    <recommendedName>
        <fullName evidence="2">AB hydrolase-1 domain-containing protein</fullName>
    </recommendedName>
</protein>
<organism evidence="3 4">
    <name type="scientific">Strigomonas culicis</name>
    <dbReference type="NCBI Taxonomy" id="28005"/>
    <lineage>
        <taxon>Eukaryota</taxon>
        <taxon>Discoba</taxon>
        <taxon>Euglenozoa</taxon>
        <taxon>Kinetoplastea</taxon>
        <taxon>Metakinetoplastina</taxon>
        <taxon>Trypanosomatida</taxon>
        <taxon>Trypanosomatidae</taxon>
        <taxon>Strigomonadinae</taxon>
        <taxon>Strigomonas</taxon>
    </lineage>
</organism>
<dbReference type="AlphaFoldDB" id="S9TQT5"/>
<proteinExistence type="predicted"/>
<feature type="transmembrane region" description="Helical" evidence="1">
    <location>
        <begin position="20"/>
        <end position="41"/>
    </location>
</feature>
<dbReference type="OrthoDB" id="19657at2759"/>
<dbReference type="PANTHER" id="PTHR43433">
    <property type="entry name" value="HYDROLASE, ALPHA/BETA FOLD FAMILY PROTEIN"/>
    <property type="match status" value="1"/>
</dbReference>
<dbReference type="Pfam" id="PF00561">
    <property type="entry name" value="Abhydrolase_1"/>
    <property type="match status" value="1"/>
</dbReference>
<keyword evidence="1" id="KW-0472">Membrane</keyword>
<feature type="transmembrane region" description="Helical" evidence="1">
    <location>
        <begin position="62"/>
        <end position="84"/>
    </location>
</feature>
<keyword evidence="1" id="KW-1133">Transmembrane helix</keyword>
<dbReference type="InterPro" id="IPR050471">
    <property type="entry name" value="AB_hydrolase"/>
</dbReference>
<reference evidence="3 4" key="1">
    <citation type="journal article" date="2013" name="PLoS ONE">
        <title>Predicting the Proteins of Angomonas deanei, Strigomonas culicis and Their Respective Endosymbionts Reveals New Aspects of the Trypanosomatidae Family.</title>
        <authorList>
            <person name="Motta M.C."/>
            <person name="Martins A.C."/>
            <person name="de Souza S.S."/>
            <person name="Catta-Preta C.M."/>
            <person name="Silva R."/>
            <person name="Klein C.C."/>
            <person name="de Almeida L.G."/>
            <person name="de Lima Cunha O."/>
            <person name="Ciapina L.P."/>
            <person name="Brocchi M."/>
            <person name="Colabardini A.C."/>
            <person name="de Araujo Lima B."/>
            <person name="Machado C.R."/>
            <person name="de Almeida Soares C.M."/>
            <person name="Probst C.M."/>
            <person name="de Menezes C.B."/>
            <person name="Thompson C.E."/>
            <person name="Bartholomeu D.C."/>
            <person name="Gradia D.F."/>
            <person name="Pavoni D.P."/>
            <person name="Grisard E.C."/>
            <person name="Fantinatti-Garboggini F."/>
            <person name="Marchini F.K."/>
            <person name="Rodrigues-Luiz G.F."/>
            <person name="Wagner G."/>
            <person name="Goldman G.H."/>
            <person name="Fietto J.L."/>
            <person name="Elias M.C."/>
            <person name="Goldman M.H."/>
            <person name="Sagot M.F."/>
            <person name="Pereira M."/>
            <person name="Stoco P.H."/>
            <person name="de Mendonca-Neto R.P."/>
            <person name="Teixeira S.M."/>
            <person name="Maciel T.E."/>
            <person name="de Oliveira Mendes T.A."/>
            <person name="Urmenyi T.P."/>
            <person name="de Souza W."/>
            <person name="Schenkman S."/>
            <person name="de Vasconcelos A.T."/>
        </authorList>
    </citation>
    <scope>NUCLEOTIDE SEQUENCE [LARGE SCALE GENOMIC DNA]</scope>
</reference>
<dbReference type="InterPro" id="IPR029058">
    <property type="entry name" value="AB_hydrolase_fold"/>
</dbReference>
<evidence type="ECO:0000313" key="3">
    <source>
        <dbReference type="EMBL" id="EPY18873.1"/>
    </source>
</evidence>
<evidence type="ECO:0000259" key="2">
    <source>
        <dbReference type="Pfam" id="PF00561"/>
    </source>
</evidence>